<dbReference type="Proteomes" id="UP000789901">
    <property type="component" value="Unassembled WGS sequence"/>
</dbReference>
<evidence type="ECO:0000313" key="2">
    <source>
        <dbReference type="Proteomes" id="UP000789901"/>
    </source>
</evidence>
<evidence type="ECO:0000313" key="1">
    <source>
        <dbReference type="EMBL" id="CAG8471487.1"/>
    </source>
</evidence>
<sequence>MAPDFSINQSKAQLRAQNLLEELDADFILATKFLADILSIISYYAKYFNQTIPKFVKEFANVMMINLQYRFTNTELYNAMHIFDFKQVPTTMRQMSTFAEEEIIYLAKYYGEDRIENGQVFSAIVNKHELIK</sequence>
<proteinExistence type="predicted"/>
<keyword evidence="2" id="KW-1185">Reference proteome</keyword>
<reference evidence="1 2" key="1">
    <citation type="submission" date="2021-06" db="EMBL/GenBank/DDBJ databases">
        <authorList>
            <person name="Kallberg Y."/>
            <person name="Tangrot J."/>
            <person name="Rosling A."/>
        </authorList>
    </citation>
    <scope>NUCLEOTIDE SEQUENCE [LARGE SCALE GENOMIC DNA]</scope>
    <source>
        <strain evidence="1 2">120-4 pot B 10/14</strain>
    </source>
</reference>
<gene>
    <name evidence="1" type="ORF">GMARGA_LOCUS797</name>
</gene>
<dbReference type="EMBL" id="CAJVQB010000157">
    <property type="protein sequence ID" value="CAG8471487.1"/>
    <property type="molecule type" value="Genomic_DNA"/>
</dbReference>
<accession>A0ABM8VXI2</accession>
<comment type="caution">
    <text evidence="1">The sequence shown here is derived from an EMBL/GenBank/DDBJ whole genome shotgun (WGS) entry which is preliminary data.</text>
</comment>
<organism evidence="1 2">
    <name type="scientific">Gigaspora margarita</name>
    <dbReference type="NCBI Taxonomy" id="4874"/>
    <lineage>
        <taxon>Eukaryota</taxon>
        <taxon>Fungi</taxon>
        <taxon>Fungi incertae sedis</taxon>
        <taxon>Mucoromycota</taxon>
        <taxon>Glomeromycotina</taxon>
        <taxon>Glomeromycetes</taxon>
        <taxon>Diversisporales</taxon>
        <taxon>Gigasporaceae</taxon>
        <taxon>Gigaspora</taxon>
    </lineage>
</organism>
<protein>
    <submittedName>
        <fullName evidence="1">43136_t:CDS:1</fullName>
    </submittedName>
</protein>
<name>A0ABM8VXI2_GIGMA</name>